<keyword evidence="2" id="KW-0812">Transmembrane</keyword>
<evidence type="ECO:0000256" key="2">
    <source>
        <dbReference type="SAM" id="Phobius"/>
    </source>
</evidence>
<accession>A0A1M5KM59</accession>
<sequence length="185" mass="21579">MEKNIYGIIQDWHELLKNGTITENEFNSKKNELLNIEKKKTEEQEKQRINDNVEFEKSKSFVNNSILYTIGIICIGILAFYFFNRNDEEFETENNSVGNVETDTMLGNYIVQADNSTLVHFFEEPEINTEKKAYFSTNDTVYVTQIENGFGYVRFLNSKGQKSIGWLPLEKMIYCEECISEDAEN</sequence>
<reference evidence="4" key="1">
    <citation type="submission" date="2016-11" db="EMBL/GenBank/DDBJ databases">
        <authorList>
            <person name="Varghese N."/>
            <person name="Submissions S."/>
        </authorList>
    </citation>
    <scope>NUCLEOTIDE SEQUENCE [LARGE SCALE GENOMIC DNA]</scope>
    <source>
        <strain evidence="4">DSM 17659</strain>
    </source>
</reference>
<proteinExistence type="predicted"/>
<dbReference type="AlphaFoldDB" id="A0A1M5KM59"/>
<dbReference type="EMBL" id="FQWF01000007">
    <property type="protein sequence ID" value="SHG53884.1"/>
    <property type="molecule type" value="Genomic_DNA"/>
</dbReference>
<keyword evidence="4" id="KW-1185">Reference proteome</keyword>
<keyword evidence="2" id="KW-1133">Transmembrane helix</keyword>
<dbReference type="RefSeq" id="WP_073019182.1">
    <property type="nucleotide sequence ID" value="NZ_FQWF01000007.1"/>
</dbReference>
<gene>
    <name evidence="3" type="ORF">SAMN05444372_10713</name>
</gene>
<feature type="transmembrane region" description="Helical" evidence="2">
    <location>
        <begin position="65"/>
        <end position="83"/>
    </location>
</feature>
<dbReference type="OrthoDB" id="1254136at2"/>
<evidence type="ECO:0000256" key="1">
    <source>
        <dbReference type="SAM" id="Coils"/>
    </source>
</evidence>
<dbReference type="STRING" id="229205.SAMN05444372_10713"/>
<keyword evidence="2" id="KW-0472">Membrane</keyword>
<keyword evidence="1" id="KW-0175">Coiled coil</keyword>
<evidence type="ECO:0008006" key="5">
    <source>
        <dbReference type="Google" id="ProtNLM"/>
    </source>
</evidence>
<organism evidence="3 4">
    <name type="scientific">Flavobacterium micromati</name>
    <dbReference type="NCBI Taxonomy" id="229205"/>
    <lineage>
        <taxon>Bacteria</taxon>
        <taxon>Pseudomonadati</taxon>
        <taxon>Bacteroidota</taxon>
        <taxon>Flavobacteriia</taxon>
        <taxon>Flavobacteriales</taxon>
        <taxon>Flavobacteriaceae</taxon>
        <taxon>Flavobacterium</taxon>
    </lineage>
</organism>
<feature type="coiled-coil region" evidence="1">
    <location>
        <begin position="26"/>
        <end position="59"/>
    </location>
</feature>
<dbReference type="Proteomes" id="UP000184020">
    <property type="component" value="Unassembled WGS sequence"/>
</dbReference>
<protein>
    <recommendedName>
        <fullName evidence="5">SH3 domain-containing protein</fullName>
    </recommendedName>
</protein>
<evidence type="ECO:0000313" key="4">
    <source>
        <dbReference type="Proteomes" id="UP000184020"/>
    </source>
</evidence>
<name>A0A1M5KM59_9FLAO</name>
<evidence type="ECO:0000313" key="3">
    <source>
        <dbReference type="EMBL" id="SHG53884.1"/>
    </source>
</evidence>